<organism evidence="1 2">
    <name type="scientific">Geodermatophilus arenarius</name>
    <dbReference type="NCBI Taxonomy" id="1137990"/>
    <lineage>
        <taxon>Bacteria</taxon>
        <taxon>Bacillati</taxon>
        <taxon>Actinomycetota</taxon>
        <taxon>Actinomycetes</taxon>
        <taxon>Geodermatophilales</taxon>
        <taxon>Geodermatophilaceae</taxon>
        <taxon>Geodermatophilus</taxon>
    </lineage>
</organism>
<sequence length="175" mass="18322">MDTALRPAVPPLPSVVRLPEGQVDVAQDFVNRLRAAAVQFAVAAGAQTAVVREAVPPARHRRARCRVVLRAADGSERDLTFLGPVSRPAVLPDRTFEQQIQQWLAARVSDGGEWLVADDEAPDGVAVDLTAWTGRPAAAGLPTQAMPLQRAQAVPGPAHAPATEAVPAVATPLAG</sequence>
<dbReference type="EMBL" id="JBHSGR010000031">
    <property type="protein sequence ID" value="MFC4695915.1"/>
    <property type="molecule type" value="Genomic_DNA"/>
</dbReference>
<name>A0ABV9LRE6_9ACTN</name>
<gene>
    <name evidence="1" type="ORF">ACFO3M_21115</name>
</gene>
<dbReference type="RefSeq" id="WP_387993668.1">
    <property type="nucleotide sequence ID" value="NZ_JBHSGR010000031.1"/>
</dbReference>
<dbReference type="Proteomes" id="UP001596025">
    <property type="component" value="Unassembled WGS sequence"/>
</dbReference>
<keyword evidence="2" id="KW-1185">Reference proteome</keyword>
<proteinExistence type="predicted"/>
<reference evidence="2" key="1">
    <citation type="journal article" date="2019" name="Int. J. Syst. Evol. Microbiol.">
        <title>The Global Catalogue of Microorganisms (GCM) 10K type strain sequencing project: providing services to taxonomists for standard genome sequencing and annotation.</title>
        <authorList>
            <consortium name="The Broad Institute Genomics Platform"/>
            <consortium name="The Broad Institute Genome Sequencing Center for Infectious Disease"/>
            <person name="Wu L."/>
            <person name="Ma J."/>
        </authorList>
    </citation>
    <scope>NUCLEOTIDE SEQUENCE [LARGE SCALE GENOMIC DNA]</scope>
    <source>
        <strain evidence="2">CCUG 62763</strain>
    </source>
</reference>
<evidence type="ECO:0000313" key="1">
    <source>
        <dbReference type="EMBL" id="MFC4695915.1"/>
    </source>
</evidence>
<comment type="caution">
    <text evidence="1">The sequence shown here is derived from an EMBL/GenBank/DDBJ whole genome shotgun (WGS) entry which is preliminary data.</text>
</comment>
<accession>A0ABV9LRE6</accession>
<protein>
    <submittedName>
        <fullName evidence="1">Uncharacterized protein</fullName>
    </submittedName>
</protein>
<evidence type="ECO:0000313" key="2">
    <source>
        <dbReference type="Proteomes" id="UP001596025"/>
    </source>
</evidence>